<dbReference type="InterPro" id="IPR032812">
    <property type="entry name" value="SbsA_Ig"/>
</dbReference>
<protein>
    <submittedName>
        <fullName evidence="6">Uncharacterized protein</fullName>
    </submittedName>
</protein>
<comment type="caution">
    <text evidence="6">The sequence shown here is derived from an EMBL/GenBank/DDBJ whole genome shotgun (WGS) entry which is preliminary data.</text>
</comment>
<evidence type="ECO:0000256" key="3">
    <source>
        <dbReference type="ARBA" id="ARBA00022729"/>
    </source>
</evidence>
<keyword evidence="3" id="KW-0732">Signal</keyword>
<evidence type="ECO:0000256" key="2">
    <source>
        <dbReference type="ARBA" id="ARBA00022525"/>
    </source>
</evidence>
<feature type="domain" description="Carbohydrate-binding module family 96" evidence="5">
    <location>
        <begin position="156"/>
        <end position="309"/>
    </location>
</feature>
<accession>A0A4R5YAQ9</accession>
<gene>
    <name evidence="6" type="ORF">E2R57_00870</name>
</gene>
<evidence type="ECO:0000313" key="7">
    <source>
        <dbReference type="Proteomes" id="UP000294621"/>
    </source>
</evidence>
<comment type="subcellular location">
    <subcellularLocation>
        <location evidence="1">Secreted</location>
    </subcellularLocation>
</comment>
<dbReference type="Proteomes" id="UP000294621">
    <property type="component" value="Unassembled WGS sequence"/>
</dbReference>
<dbReference type="EMBL" id="SMZQ01000001">
    <property type="protein sequence ID" value="TDL41793.1"/>
    <property type="molecule type" value="Genomic_DNA"/>
</dbReference>
<dbReference type="Pfam" id="PF13205">
    <property type="entry name" value="Big_5"/>
    <property type="match status" value="1"/>
</dbReference>
<dbReference type="OrthoDB" id="4946330at2"/>
<dbReference type="Pfam" id="PF24517">
    <property type="entry name" value="CBM96"/>
    <property type="match status" value="1"/>
</dbReference>
<feature type="domain" description="SbsA Ig-like" evidence="4">
    <location>
        <begin position="40"/>
        <end position="147"/>
    </location>
</feature>
<dbReference type="GO" id="GO:0005576">
    <property type="term" value="C:extracellular region"/>
    <property type="evidence" value="ECO:0007669"/>
    <property type="project" value="UniProtKB-SubCell"/>
</dbReference>
<organism evidence="6 7">
    <name type="scientific">Arthrobacter nitrophenolicus</name>
    <dbReference type="NCBI Taxonomy" id="683150"/>
    <lineage>
        <taxon>Bacteria</taxon>
        <taxon>Bacillati</taxon>
        <taxon>Actinomycetota</taxon>
        <taxon>Actinomycetes</taxon>
        <taxon>Micrococcales</taxon>
        <taxon>Micrococcaceae</taxon>
        <taxon>Arthrobacter</taxon>
    </lineage>
</organism>
<name>A0A4R5YAQ9_9MICC</name>
<dbReference type="InterPro" id="IPR014755">
    <property type="entry name" value="Cu-Rt/internalin_Ig-like"/>
</dbReference>
<evidence type="ECO:0000259" key="4">
    <source>
        <dbReference type="Pfam" id="PF13205"/>
    </source>
</evidence>
<evidence type="ECO:0000259" key="5">
    <source>
        <dbReference type="Pfam" id="PF24517"/>
    </source>
</evidence>
<reference evidence="6 7" key="1">
    <citation type="submission" date="2019-03" db="EMBL/GenBank/DDBJ databases">
        <title>Genome Sequencing and Assembly of Various Microbes Isolated from Partially Reclaimed Soil and Acid Mine Drainage (AMD) Site.</title>
        <authorList>
            <person name="Steinbock B."/>
            <person name="Bechtold R."/>
            <person name="Sevigny J.L."/>
            <person name="Thomas D."/>
            <person name="Cuthill L.R."/>
            <person name="Aveiro Johannsen E.J."/>
            <person name="Thomas K."/>
            <person name="Ghosh A."/>
        </authorList>
    </citation>
    <scope>NUCLEOTIDE SEQUENCE [LARGE SCALE GENOMIC DNA]</scope>
    <source>
        <strain evidence="6 7">S-A1</strain>
    </source>
</reference>
<keyword evidence="2" id="KW-0964">Secreted</keyword>
<evidence type="ECO:0000256" key="1">
    <source>
        <dbReference type="ARBA" id="ARBA00004613"/>
    </source>
</evidence>
<sequence>MDANSSDGLDLNSKEASAGAYAPKLVLTLAPSGDGGGTADTTAPTVTVTAPADGATGVAVPADVTGTFSEAMNTSTITATTFTLATGTTTVPAAVTYDGTTRVATLNPTADLAPSTTYTATIKGGASGVKDAAGNALASDKTWTFTTAAPSAGGTTVTLTATADSYVLSGSTTNFGTSTLLAVDNSPLSITYLKFDLTPYAGRTITGATLQLRSSTSGSAGNQNVKVAGDGWSETSITYSNRATVGAVLGTFGPTTINTNYSITLAPGGLAGEPGGELSLAVDSTSSDGLDLSSREASSGAYAPKLVLTFQ</sequence>
<dbReference type="Gene3D" id="2.60.40.1220">
    <property type="match status" value="1"/>
</dbReference>
<dbReference type="InterPro" id="IPR055372">
    <property type="entry name" value="CBM96"/>
</dbReference>
<dbReference type="STRING" id="683150.G205_18824"/>
<proteinExistence type="predicted"/>
<dbReference type="AlphaFoldDB" id="A0A4R5YAQ9"/>
<evidence type="ECO:0000313" key="6">
    <source>
        <dbReference type="EMBL" id="TDL41793.1"/>
    </source>
</evidence>